<dbReference type="STRING" id="375451.RD1_3196"/>
<reference evidence="2 3" key="1">
    <citation type="journal article" date="2007" name="J. Bacteriol.">
        <title>The complete genome sequence of Roseobacter denitrificans reveals a mixotrophic rather than photosynthetic metabolism.</title>
        <authorList>
            <person name="Swingley W.D."/>
            <person name="Sadekar S."/>
            <person name="Mastrian S.D."/>
            <person name="Matthies H.J."/>
            <person name="Hao J."/>
            <person name="Ramos H."/>
            <person name="Acharya C.R."/>
            <person name="Conrad A.L."/>
            <person name="Taylor H.L."/>
            <person name="Dejesa L.C."/>
            <person name="Shah M.K."/>
            <person name="O'huallachain M.E."/>
            <person name="Lince M.T."/>
            <person name="Blankenship R.E."/>
            <person name="Beatty J.T."/>
            <person name="Touchman J.W."/>
        </authorList>
    </citation>
    <scope>NUCLEOTIDE SEQUENCE [LARGE SCALE GENOMIC DNA]</scope>
    <source>
        <strain evidence="3">ATCC 33942 / OCh 114</strain>
    </source>
</reference>
<dbReference type="InterPro" id="IPR038695">
    <property type="entry name" value="Saro_0823-like_sf"/>
</dbReference>
<keyword evidence="3" id="KW-1185">Reference proteome</keyword>
<evidence type="ECO:0008006" key="4">
    <source>
        <dbReference type="Google" id="ProtNLM"/>
    </source>
</evidence>
<accession>Q163Z3</accession>
<dbReference type="PANTHER" id="PTHR37953">
    <property type="entry name" value="UPF0127 PROTEIN MJ1496"/>
    <property type="match status" value="1"/>
</dbReference>
<dbReference type="InterPro" id="IPR003795">
    <property type="entry name" value="DUF192"/>
</dbReference>
<dbReference type="HOGENOM" id="CLU_097039_2_1_5"/>
<dbReference type="Proteomes" id="UP000007029">
    <property type="component" value="Chromosome"/>
</dbReference>
<dbReference type="PROSITE" id="PS51257">
    <property type="entry name" value="PROKAR_LIPOPROTEIN"/>
    <property type="match status" value="1"/>
</dbReference>
<dbReference type="Pfam" id="PF02643">
    <property type="entry name" value="DUF192"/>
    <property type="match status" value="1"/>
</dbReference>
<keyword evidence="1" id="KW-0732">Signal</keyword>
<dbReference type="AlphaFoldDB" id="Q163Z3"/>
<organism evidence="2 3">
    <name type="scientific">Roseobacter denitrificans (strain ATCC 33942 / OCh 114)</name>
    <name type="common">Erythrobacter sp. (strain OCh 114)</name>
    <name type="synonym">Roseobacter denitrificans</name>
    <dbReference type="NCBI Taxonomy" id="375451"/>
    <lineage>
        <taxon>Bacteria</taxon>
        <taxon>Pseudomonadati</taxon>
        <taxon>Pseudomonadota</taxon>
        <taxon>Alphaproteobacteria</taxon>
        <taxon>Rhodobacterales</taxon>
        <taxon>Roseobacteraceae</taxon>
        <taxon>Roseobacter</taxon>
    </lineage>
</organism>
<feature type="signal peptide" evidence="1">
    <location>
        <begin position="1"/>
        <end position="28"/>
    </location>
</feature>
<dbReference type="Gene3D" id="2.60.120.1140">
    <property type="entry name" value="Protein of unknown function DUF192"/>
    <property type="match status" value="1"/>
</dbReference>
<dbReference type="EMBL" id="CP000362">
    <property type="protein sequence ID" value="ABG32700.1"/>
    <property type="molecule type" value="Genomic_DNA"/>
</dbReference>
<evidence type="ECO:0000313" key="3">
    <source>
        <dbReference type="Proteomes" id="UP000007029"/>
    </source>
</evidence>
<feature type="chain" id="PRO_5004183806" description="DUF192 domain-containing protein" evidence="1">
    <location>
        <begin position="29"/>
        <end position="163"/>
    </location>
</feature>
<sequence>MGSRTRSSGRMKALLGVVLAVFAQGAVAQSCDENAVYLKGDWGQARFSVEIADDADERARGLMHRTEMASSAGMLFIYPHPQSLSFWMRNTLIELDMLFIDPQGVVQHIHHRAQPLDETPVFGGRDLTHVLEINGGLSEKLGIDTGTVLKHSSFSQAEAAWPC</sequence>
<dbReference type="PANTHER" id="PTHR37953:SF1">
    <property type="entry name" value="UPF0127 PROTEIN MJ1496"/>
    <property type="match status" value="1"/>
</dbReference>
<proteinExistence type="predicted"/>
<dbReference type="eggNOG" id="COG1430">
    <property type="taxonomic scope" value="Bacteria"/>
</dbReference>
<gene>
    <name evidence="2" type="ordered locus">RD1_3196</name>
</gene>
<name>Q163Z3_ROSDO</name>
<evidence type="ECO:0000313" key="2">
    <source>
        <dbReference type="EMBL" id="ABG32700.1"/>
    </source>
</evidence>
<dbReference type="KEGG" id="rde:RD1_3196"/>
<evidence type="ECO:0000256" key="1">
    <source>
        <dbReference type="SAM" id="SignalP"/>
    </source>
</evidence>
<protein>
    <recommendedName>
        <fullName evidence="4">DUF192 domain-containing protein</fullName>
    </recommendedName>
</protein>